<dbReference type="GO" id="GO:0016791">
    <property type="term" value="F:phosphatase activity"/>
    <property type="evidence" value="ECO:0007669"/>
    <property type="project" value="InterPro"/>
</dbReference>
<keyword evidence="2" id="KW-1185">Reference proteome</keyword>
<accession>A0A7J7LH85</accession>
<dbReference type="Pfam" id="PF06888">
    <property type="entry name" value="Put_Phosphatase"/>
    <property type="match status" value="1"/>
</dbReference>
<dbReference type="PANTHER" id="PTHR20889">
    <property type="entry name" value="PHOSPHATASE, ORPHAN 1, 2"/>
    <property type="match status" value="1"/>
</dbReference>
<dbReference type="PANTHER" id="PTHR20889:SF12">
    <property type="entry name" value="LP01149P"/>
    <property type="match status" value="1"/>
</dbReference>
<comment type="caution">
    <text evidence="1">The sequence shown here is derived from an EMBL/GenBank/DDBJ whole genome shotgun (WGS) entry which is preliminary data.</text>
</comment>
<dbReference type="OrthoDB" id="10267182at2759"/>
<proteinExistence type="predicted"/>
<sequence>MLFYWYFQDKMMMELHLEGKTIEDITNCLKCVALNPWIVQAIKSAHALGQLSKTPLSKLMFITLRKIFMQLCHMMFRESVSAEGRKRFIYLGDGKGDFCPSLKLEEGDHVMPKMDYPLCELICNEPLRMKEKVHRWSNGQEVENFLLHIIKTIIAEEIKNIDLSPVNSFNWKFSTNPVYPMKTFPENLAKVEKNRILRGSLENKVVSLWKGSIVRKSIADFVYSACLCLFSVDEKRDHCVD</sequence>
<gene>
    <name evidence="1" type="ORF">GIB67_037910</name>
</gene>
<dbReference type="Proteomes" id="UP000541444">
    <property type="component" value="Unassembled WGS sequence"/>
</dbReference>
<evidence type="ECO:0000313" key="1">
    <source>
        <dbReference type="EMBL" id="KAF6141942.1"/>
    </source>
</evidence>
<protein>
    <submittedName>
        <fullName evidence="1">Uncharacterized protein</fullName>
    </submittedName>
</protein>
<dbReference type="InterPro" id="IPR016965">
    <property type="entry name" value="Pase_PHOSPHO-typ"/>
</dbReference>
<name>A0A7J7LH85_9MAGN</name>
<organism evidence="1 2">
    <name type="scientific">Kingdonia uniflora</name>
    <dbReference type="NCBI Taxonomy" id="39325"/>
    <lineage>
        <taxon>Eukaryota</taxon>
        <taxon>Viridiplantae</taxon>
        <taxon>Streptophyta</taxon>
        <taxon>Embryophyta</taxon>
        <taxon>Tracheophyta</taxon>
        <taxon>Spermatophyta</taxon>
        <taxon>Magnoliopsida</taxon>
        <taxon>Ranunculales</taxon>
        <taxon>Circaeasteraceae</taxon>
        <taxon>Kingdonia</taxon>
    </lineage>
</organism>
<reference evidence="1 2" key="1">
    <citation type="journal article" date="2020" name="IScience">
        <title>Genome Sequencing of the Endangered Kingdonia uniflora (Circaeasteraceae, Ranunculales) Reveals Potential Mechanisms of Evolutionary Specialization.</title>
        <authorList>
            <person name="Sun Y."/>
            <person name="Deng T."/>
            <person name="Zhang A."/>
            <person name="Moore M.J."/>
            <person name="Landis J.B."/>
            <person name="Lin N."/>
            <person name="Zhang H."/>
            <person name="Zhang X."/>
            <person name="Huang J."/>
            <person name="Zhang X."/>
            <person name="Sun H."/>
            <person name="Wang H."/>
        </authorList>
    </citation>
    <scope>NUCLEOTIDE SEQUENCE [LARGE SCALE GENOMIC DNA]</scope>
    <source>
        <strain evidence="1">TB1705</strain>
        <tissue evidence="1">Leaf</tissue>
    </source>
</reference>
<dbReference type="AlphaFoldDB" id="A0A7J7LH85"/>
<evidence type="ECO:0000313" key="2">
    <source>
        <dbReference type="Proteomes" id="UP000541444"/>
    </source>
</evidence>
<dbReference type="EMBL" id="JACGCM010002284">
    <property type="protein sequence ID" value="KAF6141942.1"/>
    <property type="molecule type" value="Genomic_DNA"/>
</dbReference>